<accession>A0A1G9M2H7</accession>
<organism evidence="2 3">
    <name type="scientific">Halarsenatibacter silvermanii</name>
    <dbReference type="NCBI Taxonomy" id="321763"/>
    <lineage>
        <taxon>Bacteria</taxon>
        <taxon>Bacillati</taxon>
        <taxon>Bacillota</taxon>
        <taxon>Clostridia</taxon>
        <taxon>Halanaerobiales</taxon>
        <taxon>Halarsenatibacteraceae</taxon>
        <taxon>Halarsenatibacter</taxon>
    </lineage>
</organism>
<dbReference type="AlphaFoldDB" id="A0A1G9M2H7"/>
<name>A0A1G9M2H7_9FIRM</name>
<reference evidence="2 3" key="1">
    <citation type="submission" date="2016-10" db="EMBL/GenBank/DDBJ databases">
        <authorList>
            <person name="de Groot N.N."/>
        </authorList>
    </citation>
    <scope>NUCLEOTIDE SEQUENCE [LARGE SCALE GENOMIC DNA]</scope>
    <source>
        <strain evidence="2 3">SLAS-1</strain>
    </source>
</reference>
<keyword evidence="3" id="KW-1185">Reference proteome</keyword>
<evidence type="ECO:0000313" key="2">
    <source>
        <dbReference type="EMBL" id="SDL68354.1"/>
    </source>
</evidence>
<evidence type="ECO:0000256" key="1">
    <source>
        <dbReference type="SAM" id="MobiDB-lite"/>
    </source>
</evidence>
<protein>
    <submittedName>
        <fullName evidence="2">Uncharacterized protein</fullName>
    </submittedName>
</protein>
<proteinExistence type="predicted"/>
<feature type="region of interest" description="Disordered" evidence="1">
    <location>
        <begin position="23"/>
        <end position="49"/>
    </location>
</feature>
<dbReference type="EMBL" id="FNGO01000007">
    <property type="protein sequence ID" value="SDL68354.1"/>
    <property type="molecule type" value="Genomic_DNA"/>
</dbReference>
<sequence>MAPEDIENINELLKLLKEHGRNEYEQGNTRDLRKYAEEKGIKVDTDESK</sequence>
<dbReference type="Proteomes" id="UP000199476">
    <property type="component" value="Unassembled WGS sequence"/>
</dbReference>
<gene>
    <name evidence="2" type="ORF">SAMN04488692_10784</name>
</gene>
<evidence type="ECO:0000313" key="3">
    <source>
        <dbReference type="Proteomes" id="UP000199476"/>
    </source>
</evidence>
<dbReference type="RefSeq" id="WP_159429829.1">
    <property type="nucleotide sequence ID" value="NZ_FNGO01000007.1"/>
</dbReference>